<dbReference type="Gene3D" id="3.40.50.1170">
    <property type="entry name" value="L-asparaginase, N-terminal domain"/>
    <property type="match status" value="1"/>
</dbReference>
<comment type="similarity">
    <text evidence="1">Belongs to the asparaginase 1 family.</text>
</comment>
<dbReference type="EMBL" id="JAGSOJ010000004">
    <property type="protein sequence ID" value="MCM1991653.1"/>
    <property type="molecule type" value="Genomic_DNA"/>
</dbReference>
<evidence type="ECO:0000313" key="12">
    <source>
        <dbReference type="Proteomes" id="UP001056429"/>
    </source>
</evidence>
<comment type="catalytic activity">
    <reaction evidence="4">
        <text>L-asparagine + H2O = L-aspartate + NH4(+)</text>
        <dbReference type="Rhea" id="RHEA:21016"/>
        <dbReference type="ChEBI" id="CHEBI:15377"/>
        <dbReference type="ChEBI" id="CHEBI:28938"/>
        <dbReference type="ChEBI" id="CHEBI:29991"/>
        <dbReference type="ChEBI" id="CHEBI:58048"/>
        <dbReference type="EC" id="3.5.1.1"/>
    </reaction>
</comment>
<dbReference type="PIRSF" id="PIRSF001220">
    <property type="entry name" value="L-ASNase_gatD"/>
    <property type="match status" value="1"/>
</dbReference>
<feature type="active site" evidence="8">
    <location>
        <position position="85"/>
    </location>
</feature>
<dbReference type="FunFam" id="3.40.50.1170:FF:000001">
    <property type="entry name" value="L-asparaginase 2"/>
    <property type="match status" value="1"/>
</dbReference>
<feature type="active site" description="O-isoaspartyl threonine intermediate" evidence="5">
    <location>
        <position position="12"/>
    </location>
</feature>
<dbReference type="InterPro" id="IPR040919">
    <property type="entry name" value="Asparaginase_C"/>
</dbReference>
<dbReference type="InterPro" id="IPR027474">
    <property type="entry name" value="L-asparaginase_N"/>
</dbReference>
<reference evidence="11" key="2">
    <citation type="submission" date="2021-04" db="EMBL/GenBank/DDBJ databases">
        <authorList>
            <person name="Dong X."/>
        </authorList>
    </citation>
    <scope>NUCLEOTIDE SEQUENCE</scope>
    <source>
        <strain evidence="11">ZWT</strain>
    </source>
</reference>
<keyword evidence="12" id="KW-1185">Reference proteome</keyword>
<feature type="active site" evidence="7">
    <location>
        <position position="12"/>
    </location>
</feature>
<dbReference type="Pfam" id="PF17763">
    <property type="entry name" value="Asparaginase_C"/>
    <property type="match status" value="1"/>
</dbReference>
<dbReference type="PRINTS" id="PR00139">
    <property type="entry name" value="ASNGLNASE"/>
</dbReference>
<feature type="domain" description="L-asparaginase N-terminal" evidence="9">
    <location>
        <begin position="3"/>
        <end position="186"/>
    </location>
</feature>
<evidence type="ECO:0000259" key="9">
    <source>
        <dbReference type="Pfam" id="PF00710"/>
    </source>
</evidence>
<evidence type="ECO:0000313" key="11">
    <source>
        <dbReference type="EMBL" id="MCM1991653.1"/>
    </source>
</evidence>
<gene>
    <name evidence="11" type="ORF">KDK92_18100</name>
</gene>
<keyword evidence="3" id="KW-0378">Hydrolase</keyword>
<evidence type="ECO:0000256" key="8">
    <source>
        <dbReference type="PROSITE-ProRule" id="PRU10100"/>
    </source>
</evidence>
<dbReference type="AlphaFoldDB" id="A0A9J6P781"/>
<dbReference type="Pfam" id="PF00710">
    <property type="entry name" value="Asparaginase"/>
    <property type="match status" value="1"/>
</dbReference>
<comment type="caution">
    <text evidence="11">The sequence shown here is derived from an EMBL/GenBank/DDBJ whole genome shotgun (WGS) entry which is preliminary data.</text>
</comment>
<dbReference type="SMART" id="SM00870">
    <property type="entry name" value="Asparaginase"/>
    <property type="match status" value="1"/>
</dbReference>
<dbReference type="InterPro" id="IPR027475">
    <property type="entry name" value="Asparaginase/glutaminase_AS2"/>
</dbReference>
<dbReference type="GO" id="GO:0004067">
    <property type="term" value="F:asparaginase activity"/>
    <property type="evidence" value="ECO:0007669"/>
    <property type="project" value="UniProtKB-UniRule"/>
</dbReference>
<dbReference type="CDD" id="cd08963">
    <property type="entry name" value="L-asparaginase_I"/>
    <property type="match status" value="1"/>
</dbReference>
<evidence type="ECO:0000256" key="6">
    <source>
        <dbReference type="PIRSR" id="PIRSR001220-2"/>
    </source>
</evidence>
<dbReference type="InterPro" id="IPR006033">
    <property type="entry name" value="AsnA_fam"/>
</dbReference>
<proteinExistence type="inferred from homology"/>
<feature type="binding site" evidence="6">
    <location>
        <position position="54"/>
    </location>
    <ligand>
        <name>substrate</name>
    </ligand>
</feature>
<evidence type="ECO:0000256" key="1">
    <source>
        <dbReference type="ARBA" id="ARBA00010518"/>
    </source>
</evidence>
<dbReference type="EC" id="3.5.1.1" evidence="2"/>
<evidence type="ECO:0000259" key="10">
    <source>
        <dbReference type="Pfam" id="PF17763"/>
    </source>
</evidence>
<dbReference type="PROSITE" id="PS51732">
    <property type="entry name" value="ASN_GLN_ASE_3"/>
    <property type="match status" value="1"/>
</dbReference>
<dbReference type="InterPro" id="IPR006034">
    <property type="entry name" value="Asparaginase/glutaminase-like"/>
</dbReference>
<dbReference type="Gene3D" id="3.40.50.40">
    <property type="match status" value="1"/>
</dbReference>
<feature type="domain" description="Asparaginase/glutaminase C-terminal" evidence="10">
    <location>
        <begin position="208"/>
        <end position="322"/>
    </location>
</feature>
<dbReference type="SFLD" id="SFLDS00057">
    <property type="entry name" value="Glutaminase/Asparaginase"/>
    <property type="match status" value="1"/>
</dbReference>
<dbReference type="NCBIfam" id="TIGR00519">
    <property type="entry name" value="asnASE_I"/>
    <property type="match status" value="1"/>
</dbReference>
<accession>A0A9J6P781</accession>
<dbReference type="InterPro" id="IPR020827">
    <property type="entry name" value="Asparaginase/glutaminase_AS1"/>
</dbReference>
<dbReference type="InterPro" id="IPR027473">
    <property type="entry name" value="L-asparaginase_C"/>
</dbReference>
<evidence type="ECO:0000256" key="2">
    <source>
        <dbReference type="ARBA" id="ARBA00012920"/>
    </source>
</evidence>
<dbReference type="RefSeq" id="WP_250860796.1">
    <property type="nucleotide sequence ID" value="NZ_JAGSOJ010000004.1"/>
</dbReference>
<evidence type="ECO:0000256" key="4">
    <source>
        <dbReference type="ARBA" id="ARBA00049366"/>
    </source>
</evidence>
<dbReference type="InterPro" id="IPR036152">
    <property type="entry name" value="Asp/glu_Ase-like_sf"/>
</dbReference>
<dbReference type="PROSITE" id="PS00144">
    <property type="entry name" value="ASN_GLN_ASE_1"/>
    <property type="match status" value="1"/>
</dbReference>
<evidence type="ECO:0000256" key="7">
    <source>
        <dbReference type="PROSITE-ProRule" id="PRU10099"/>
    </source>
</evidence>
<dbReference type="PANTHER" id="PTHR11707">
    <property type="entry name" value="L-ASPARAGINASE"/>
    <property type="match status" value="1"/>
</dbReference>
<sequence length="333" mass="37247">MKKILLIATGGTIACSDEGKGLTPHYNIDDLLERVPGVKDLCHITGKHILNIDSTNMNPKFWVDMAQTVYDNYNDYDGFVITHGTDTMAYTSSALTYMLKNINKPVVITGAQYSIEEFGTDARQNLSDAIRFALEDIAGVFIAFDGMIINGTRAMKVKTKSLDAFKSVNYPYISRIKYGKIYYDNDIHKNHQLKSDAELIFESSLCTNVLVLKLFPGIDPKIFDFIKKEYKGVIIESFGIGGIPFENFDITSKVKELIDSGVAVVVTTQCLEEGVDLEIYEVGKELARNKIIYANDMNTEAIVAKLMWTLGKSENIDEVKKLIETPVMGDCCY</sequence>
<dbReference type="PIRSF" id="PIRSF500176">
    <property type="entry name" value="L_ASNase"/>
    <property type="match status" value="1"/>
</dbReference>
<dbReference type="InterPro" id="IPR041725">
    <property type="entry name" value="L-asparaginase_I"/>
</dbReference>
<dbReference type="PROSITE" id="PS51257">
    <property type="entry name" value="PROKAR_LIPOPROTEIN"/>
    <property type="match status" value="1"/>
</dbReference>
<dbReference type="PROSITE" id="PS00917">
    <property type="entry name" value="ASN_GLN_ASE_2"/>
    <property type="match status" value="1"/>
</dbReference>
<dbReference type="PANTHER" id="PTHR11707:SF28">
    <property type="entry name" value="60 KDA LYSOPHOSPHOLIPASE"/>
    <property type="match status" value="1"/>
</dbReference>
<dbReference type="SUPFAM" id="SSF53774">
    <property type="entry name" value="Glutaminase/Asparaginase"/>
    <property type="match status" value="1"/>
</dbReference>
<feature type="binding site" evidence="6">
    <location>
        <begin position="85"/>
        <end position="86"/>
    </location>
    <ligand>
        <name>substrate</name>
    </ligand>
</feature>
<dbReference type="Proteomes" id="UP001056429">
    <property type="component" value="Unassembled WGS sequence"/>
</dbReference>
<name>A0A9J6P781_9CLOT</name>
<organism evidence="11 12">
    <name type="scientific">Oceanirhabdus seepicola</name>
    <dbReference type="NCBI Taxonomy" id="2828781"/>
    <lineage>
        <taxon>Bacteria</taxon>
        <taxon>Bacillati</taxon>
        <taxon>Bacillota</taxon>
        <taxon>Clostridia</taxon>
        <taxon>Eubacteriales</taxon>
        <taxon>Clostridiaceae</taxon>
        <taxon>Oceanirhabdus</taxon>
    </lineage>
</organism>
<dbReference type="GO" id="GO:0006520">
    <property type="term" value="P:amino acid metabolic process"/>
    <property type="evidence" value="ECO:0007669"/>
    <property type="project" value="InterPro"/>
</dbReference>
<evidence type="ECO:0000256" key="3">
    <source>
        <dbReference type="ARBA" id="ARBA00022801"/>
    </source>
</evidence>
<evidence type="ECO:0000256" key="5">
    <source>
        <dbReference type="PIRSR" id="PIRSR001220-1"/>
    </source>
</evidence>
<protein>
    <recommendedName>
        <fullName evidence="2">asparaginase</fullName>
        <ecNumber evidence="2">3.5.1.1</ecNumber>
    </recommendedName>
</protein>
<reference evidence="11" key="1">
    <citation type="journal article" date="2021" name="mSystems">
        <title>Bacteria and Archaea Synergistically Convert Glycine Betaine to Biogenic Methane in the Formosa Cold Seep of the South China Sea.</title>
        <authorList>
            <person name="Li L."/>
            <person name="Zhang W."/>
            <person name="Zhang S."/>
            <person name="Song L."/>
            <person name="Sun Q."/>
            <person name="Zhang H."/>
            <person name="Xiang H."/>
            <person name="Dong X."/>
        </authorList>
    </citation>
    <scope>NUCLEOTIDE SEQUENCE</scope>
    <source>
        <strain evidence="11">ZWT</strain>
    </source>
</reference>
<dbReference type="InterPro" id="IPR037152">
    <property type="entry name" value="L-asparaginase_N_sf"/>
</dbReference>